<proteinExistence type="predicted"/>
<keyword evidence="2" id="KW-0326">Glycosidase</keyword>
<gene>
    <name evidence="5" type="ORF">SAMN06264365_10537</name>
</gene>
<dbReference type="PROSITE" id="PS50927">
    <property type="entry name" value="BULB_LECTIN"/>
    <property type="match status" value="1"/>
</dbReference>
<dbReference type="SUPFAM" id="SSF51110">
    <property type="entry name" value="alpha-D-mannose-specific plant lectins"/>
    <property type="match status" value="1"/>
</dbReference>
<dbReference type="Proteomes" id="UP000198415">
    <property type="component" value="Unassembled WGS sequence"/>
</dbReference>
<dbReference type="AlphaFoldDB" id="A0A238YPV0"/>
<dbReference type="SMART" id="SM00108">
    <property type="entry name" value="B_lectin"/>
    <property type="match status" value="1"/>
</dbReference>
<dbReference type="InterPro" id="IPR017853">
    <property type="entry name" value="GH"/>
</dbReference>
<evidence type="ECO:0000256" key="2">
    <source>
        <dbReference type="ARBA" id="ARBA00023295"/>
    </source>
</evidence>
<dbReference type="InterPro" id="IPR001547">
    <property type="entry name" value="Glyco_hydro_5"/>
</dbReference>
<protein>
    <submittedName>
        <fullName evidence="5">Cellulase (Glycosyl hydrolase family 5)</fullName>
    </submittedName>
</protein>
<dbReference type="EMBL" id="FZNR01000005">
    <property type="protein sequence ID" value="SNR72469.1"/>
    <property type="molecule type" value="Genomic_DNA"/>
</dbReference>
<evidence type="ECO:0000313" key="6">
    <source>
        <dbReference type="Proteomes" id="UP000198415"/>
    </source>
</evidence>
<evidence type="ECO:0000313" key="5">
    <source>
        <dbReference type="EMBL" id="SNR72469.1"/>
    </source>
</evidence>
<keyword evidence="6" id="KW-1185">Reference proteome</keyword>
<feature type="signal peptide" evidence="3">
    <location>
        <begin position="1"/>
        <end position="21"/>
    </location>
</feature>
<dbReference type="Gene3D" id="3.20.20.80">
    <property type="entry name" value="Glycosidases"/>
    <property type="match status" value="1"/>
</dbReference>
<dbReference type="InterPro" id="IPR051923">
    <property type="entry name" value="Glycosyl_Hydrolase_39"/>
</dbReference>
<dbReference type="Gene3D" id="2.90.10.10">
    <property type="entry name" value="Bulb-type lectin domain"/>
    <property type="match status" value="2"/>
</dbReference>
<dbReference type="PANTHER" id="PTHR12631:SF10">
    <property type="entry name" value="BETA-XYLOSIDASE-LIKE PROTEIN-RELATED"/>
    <property type="match status" value="1"/>
</dbReference>
<dbReference type="InterPro" id="IPR001480">
    <property type="entry name" value="Bulb-type_lectin_dom"/>
</dbReference>
<evidence type="ECO:0000256" key="1">
    <source>
        <dbReference type="ARBA" id="ARBA00022801"/>
    </source>
</evidence>
<evidence type="ECO:0000256" key="3">
    <source>
        <dbReference type="SAM" id="SignalP"/>
    </source>
</evidence>
<accession>A0A238YPV0</accession>
<keyword evidence="1 5" id="KW-0378">Hydrolase</keyword>
<feature type="chain" id="PRO_5039134628" evidence="3">
    <location>
        <begin position="22"/>
        <end position="711"/>
    </location>
</feature>
<reference evidence="5 6" key="1">
    <citation type="submission" date="2017-06" db="EMBL/GenBank/DDBJ databases">
        <authorList>
            <person name="Kim H.J."/>
            <person name="Triplett B.A."/>
        </authorList>
    </citation>
    <scope>NUCLEOTIDE SEQUENCE [LARGE SCALE GENOMIC DNA]</scope>
    <source>
        <strain evidence="5 6">DSM 43151</strain>
    </source>
</reference>
<dbReference type="InterPro" id="IPR036426">
    <property type="entry name" value="Bulb-type_lectin_dom_sf"/>
</dbReference>
<dbReference type="GO" id="GO:0004553">
    <property type="term" value="F:hydrolase activity, hydrolyzing O-glycosyl compounds"/>
    <property type="evidence" value="ECO:0007669"/>
    <property type="project" value="InterPro"/>
</dbReference>
<dbReference type="PANTHER" id="PTHR12631">
    <property type="entry name" value="ALPHA-L-IDURONIDASE"/>
    <property type="match status" value="1"/>
</dbReference>
<name>A0A238YPV0_9ACTN</name>
<dbReference type="GO" id="GO:0000272">
    <property type="term" value="P:polysaccharide catabolic process"/>
    <property type="evidence" value="ECO:0007669"/>
    <property type="project" value="InterPro"/>
</dbReference>
<organism evidence="5 6">
    <name type="scientific">Actinoplanes regularis</name>
    <dbReference type="NCBI Taxonomy" id="52697"/>
    <lineage>
        <taxon>Bacteria</taxon>
        <taxon>Bacillati</taxon>
        <taxon>Actinomycetota</taxon>
        <taxon>Actinomycetes</taxon>
        <taxon>Micromonosporales</taxon>
        <taxon>Micromonosporaceae</taxon>
        <taxon>Actinoplanes</taxon>
    </lineage>
</organism>
<sequence length="711" mass="77738">MRRMLARFLVPLLAASAAVVAGPATPGRAADPYTFTSADVGFIDGSHEAARAARIPAMDDYAGDKKPIIRLDLSWDRVQPNAPVEAADWDDLYWGHLDGVIDAAYQRGMRVLLILDYTPAWANGNRESNWLPTGDADWAQIVRKTVEHFGPKVQAYEIWNEPNFARFASYGDNRTETRMARYWDLTEIAYPVIKQGCPQCPVLAGGSGGGDAYESGGVIYNDNEAIDWLEYAYRTGQARFMDAVTYHPYPDWTGGNLPSYAQDPCHGTVNWYRYWSGFGPDDPTCGGLAMLRDVMVRNGDADKKIWGTEFGFPTEGSRSPQSIEQVRDAFEEGIRSWRARPYTGPLFLYSFQDTEKTHPMCVANPHDGECHFGLRDADGKPKEPLYSDVREVLIGENWLPALAPGRSLFRGAALKSVNGQFTLWLQSDGNLVLYDVRSGTPKAIWSQGNLKAYRLVNQQDGNLVLYDYAKRVLWATDTAGRGTSTLALSDDGALALTPAGQTEPTWNSTDLFASGLEPHQAGNTWTSTVSVDAPGGGIRNVVGVCCSLTGPELFNGTSPTGAHTGDRVLMYSGKDNSGTSSLAYTKVFRLDGLAVTSTSRLSYWIYPQSNAQSYGYATGKNSSCVAVDLIFASTAGVKNSLRDSGATDQRGNRAHPAYQCAKLTLDVWNHVSVPIGTVAAGKRVVQLDIGYDQPTSTGGYRGFVDDIRITR</sequence>
<dbReference type="Pfam" id="PF00150">
    <property type="entry name" value="Cellulase"/>
    <property type="match status" value="1"/>
</dbReference>
<dbReference type="OrthoDB" id="9802522at2"/>
<evidence type="ECO:0000259" key="4">
    <source>
        <dbReference type="PROSITE" id="PS50927"/>
    </source>
</evidence>
<keyword evidence="3" id="KW-0732">Signal</keyword>
<feature type="domain" description="Bulb-type lectin" evidence="4">
    <location>
        <begin position="399"/>
        <end position="509"/>
    </location>
</feature>
<dbReference type="SUPFAM" id="SSF51445">
    <property type="entry name" value="(Trans)glycosidases"/>
    <property type="match status" value="1"/>
</dbReference>